<evidence type="ECO:0000256" key="13">
    <source>
        <dbReference type="ARBA" id="ARBA00023237"/>
    </source>
</evidence>
<evidence type="ECO:0000313" key="19">
    <source>
        <dbReference type="Proteomes" id="UP000318834"/>
    </source>
</evidence>
<feature type="domain" description="Polysaccharide export protein N-terminal" evidence="15">
    <location>
        <begin position="52"/>
        <end position="126"/>
    </location>
</feature>
<dbReference type="EMBL" id="VBAP01000060">
    <property type="protein sequence ID" value="TMI73958.1"/>
    <property type="molecule type" value="Genomic_DNA"/>
</dbReference>
<keyword evidence="6" id="KW-0812">Transmembrane</keyword>
<evidence type="ECO:0000256" key="9">
    <source>
        <dbReference type="ARBA" id="ARBA00023065"/>
    </source>
</evidence>
<keyword evidence="11" id="KW-0472">Membrane</keyword>
<name>A0A537IRJ8_9BACT</name>
<evidence type="ECO:0000313" key="18">
    <source>
        <dbReference type="EMBL" id="TMI73958.1"/>
    </source>
</evidence>
<reference evidence="18 19" key="1">
    <citation type="journal article" date="2019" name="Nat. Microbiol.">
        <title>Mediterranean grassland soil C-N compound turnover is dependent on rainfall and depth, and is mediated by genomically divergent microorganisms.</title>
        <authorList>
            <person name="Diamond S."/>
            <person name="Andeer P.F."/>
            <person name="Li Z."/>
            <person name="Crits-Christoph A."/>
            <person name="Burstein D."/>
            <person name="Anantharaman K."/>
            <person name="Lane K.R."/>
            <person name="Thomas B.C."/>
            <person name="Pan C."/>
            <person name="Northen T.R."/>
            <person name="Banfield J.F."/>
        </authorList>
    </citation>
    <scope>NUCLEOTIDE SEQUENCE [LARGE SCALE GENOMIC DNA]</scope>
    <source>
        <strain evidence="18">NP_8</strain>
    </source>
</reference>
<keyword evidence="14" id="KW-0449">Lipoprotein</keyword>
<dbReference type="PANTHER" id="PTHR33619">
    <property type="entry name" value="POLYSACCHARIDE EXPORT PROTEIN GFCE-RELATED"/>
    <property type="match status" value="1"/>
</dbReference>
<evidence type="ECO:0000256" key="2">
    <source>
        <dbReference type="ARBA" id="ARBA00009450"/>
    </source>
</evidence>
<evidence type="ECO:0000256" key="4">
    <source>
        <dbReference type="ARBA" id="ARBA00022452"/>
    </source>
</evidence>
<evidence type="ECO:0000256" key="8">
    <source>
        <dbReference type="ARBA" id="ARBA00023047"/>
    </source>
</evidence>
<keyword evidence="7" id="KW-0732">Signal</keyword>
<proteinExistence type="inferred from homology"/>
<evidence type="ECO:0000256" key="1">
    <source>
        <dbReference type="ARBA" id="ARBA00004571"/>
    </source>
</evidence>
<dbReference type="InterPro" id="IPR019554">
    <property type="entry name" value="Soluble_ligand-bd"/>
</dbReference>
<dbReference type="Gene3D" id="3.10.560.10">
    <property type="entry name" value="Outer membrane lipoprotein wza domain like"/>
    <property type="match status" value="2"/>
</dbReference>
<evidence type="ECO:0000256" key="12">
    <source>
        <dbReference type="ARBA" id="ARBA00023139"/>
    </source>
</evidence>
<accession>A0A537IRJ8</accession>
<dbReference type="GO" id="GO:0046930">
    <property type="term" value="C:pore complex"/>
    <property type="evidence" value="ECO:0007669"/>
    <property type="project" value="UniProtKB-KW"/>
</dbReference>
<dbReference type="GO" id="GO:0009279">
    <property type="term" value="C:cell outer membrane"/>
    <property type="evidence" value="ECO:0007669"/>
    <property type="project" value="UniProtKB-SubCell"/>
</dbReference>
<keyword evidence="9" id="KW-0406">Ion transport</keyword>
<keyword evidence="13" id="KW-0998">Cell outer membrane</keyword>
<sequence length="343" mass="36817">MIASRPRRTRRRQRWREKTAGMWGGAPVSFRRIAAWLILAVVFSASLPFHVKAQQPYILAAEDVLEVVVFGNADVSRAVTIRPDGMISLPLIGEVAAAGLTPEQLRRQLTQLFASFLRNPQVAVIVREFHKVRVSVLGQVTKPGVYELAQGATVLDALAAAEGLATDAGLGEARLIRGQDAPVLIDLERLLLRGDLASNLALLPGDALVIPEDPTGRVYVLGEVARPGIFPLRGSLTALQALTLAGGPTRRAMLNRAHVIRRGIQPPQPAAEVTLATVVVAKQSAAGIQLIPVDLLKVIREGDVARDVALRRGDVLYVPENPIALENIALLLGVAVNASVLLR</sequence>
<evidence type="ECO:0008006" key="20">
    <source>
        <dbReference type="Google" id="ProtNLM"/>
    </source>
</evidence>
<protein>
    <recommendedName>
        <fullName evidence="20">Polysaccharide export protein</fullName>
    </recommendedName>
</protein>
<evidence type="ECO:0000256" key="14">
    <source>
        <dbReference type="ARBA" id="ARBA00023288"/>
    </source>
</evidence>
<dbReference type="InterPro" id="IPR049712">
    <property type="entry name" value="Poly_export"/>
</dbReference>
<keyword evidence="5" id="KW-0762">Sugar transport</keyword>
<dbReference type="GO" id="GO:0006811">
    <property type="term" value="P:monoatomic ion transport"/>
    <property type="evidence" value="ECO:0007669"/>
    <property type="project" value="UniProtKB-KW"/>
</dbReference>
<evidence type="ECO:0000259" key="15">
    <source>
        <dbReference type="Pfam" id="PF02563"/>
    </source>
</evidence>
<dbReference type="InterPro" id="IPR003715">
    <property type="entry name" value="Poly_export_N"/>
</dbReference>
<comment type="subcellular location">
    <subcellularLocation>
        <location evidence="1">Cell outer membrane</location>
        <topology evidence="1">Multi-pass membrane protein</topology>
    </subcellularLocation>
</comment>
<dbReference type="Pfam" id="PF02563">
    <property type="entry name" value="Poly_export"/>
    <property type="match status" value="1"/>
</dbReference>
<evidence type="ECO:0000259" key="17">
    <source>
        <dbReference type="Pfam" id="PF22461"/>
    </source>
</evidence>
<comment type="caution">
    <text evidence="18">The sequence shown here is derived from an EMBL/GenBank/DDBJ whole genome shotgun (WGS) entry which is preliminary data.</text>
</comment>
<feature type="domain" description="SLBB" evidence="17">
    <location>
        <begin position="133"/>
        <end position="209"/>
    </location>
</feature>
<keyword evidence="8" id="KW-0625">Polysaccharide transport</keyword>
<dbReference type="PANTHER" id="PTHR33619:SF3">
    <property type="entry name" value="POLYSACCHARIDE EXPORT PROTEIN GFCE-RELATED"/>
    <property type="match status" value="1"/>
</dbReference>
<evidence type="ECO:0000256" key="7">
    <source>
        <dbReference type="ARBA" id="ARBA00022729"/>
    </source>
</evidence>
<dbReference type="Proteomes" id="UP000318834">
    <property type="component" value="Unassembled WGS sequence"/>
</dbReference>
<keyword evidence="12" id="KW-0564">Palmitate</keyword>
<keyword evidence="10" id="KW-0626">Porin</keyword>
<keyword evidence="4" id="KW-1134">Transmembrane beta strand</keyword>
<organism evidence="18 19">
    <name type="scientific">Candidatus Segetimicrobium genomatis</name>
    <dbReference type="NCBI Taxonomy" id="2569760"/>
    <lineage>
        <taxon>Bacteria</taxon>
        <taxon>Bacillati</taxon>
        <taxon>Candidatus Sysuimicrobiota</taxon>
        <taxon>Candidatus Sysuimicrobiia</taxon>
        <taxon>Candidatus Sysuimicrobiales</taxon>
        <taxon>Candidatus Segetimicrobiaceae</taxon>
        <taxon>Candidatus Segetimicrobium</taxon>
    </lineage>
</organism>
<comment type="similarity">
    <text evidence="2">Belongs to the BexD/CtrA/VexA family.</text>
</comment>
<gene>
    <name evidence="18" type="ORF">E6H05_08305</name>
</gene>
<evidence type="ECO:0000256" key="10">
    <source>
        <dbReference type="ARBA" id="ARBA00023114"/>
    </source>
</evidence>
<dbReference type="Pfam" id="PF10531">
    <property type="entry name" value="SLBB"/>
    <property type="match status" value="1"/>
</dbReference>
<dbReference type="GO" id="GO:0015159">
    <property type="term" value="F:polysaccharide transmembrane transporter activity"/>
    <property type="evidence" value="ECO:0007669"/>
    <property type="project" value="InterPro"/>
</dbReference>
<keyword evidence="3" id="KW-0813">Transport</keyword>
<evidence type="ECO:0000256" key="3">
    <source>
        <dbReference type="ARBA" id="ARBA00022448"/>
    </source>
</evidence>
<dbReference type="InterPro" id="IPR054765">
    <property type="entry name" value="SLBB_dom"/>
</dbReference>
<evidence type="ECO:0000259" key="16">
    <source>
        <dbReference type="Pfam" id="PF10531"/>
    </source>
</evidence>
<evidence type="ECO:0000256" key="5">
    <source>
        <dbReference type="ARBA" id="ARBA00022597"/>
    </source>
</evidence>
<evidence type="ECO:0000256" key="6">
    <source>
        <dbReference type="ARBA" id="ARBA00022692"/>
    </source>
</evidence>
<dbReference type="GO" id="GO:0015288">
    <property type="term" value="F:porin activity"/>
    <property type="evidence" value="ECO:0007669"/>
    <property type="project" value="UniProtKB-KW"/>
</dbReference>
<dbReference type="Pfam" id="PF22461">
    <property type="entry name" value="SLBB_2"/>
    <property type="match status" value="1"/>
</dbReference>
<feature type="domain" description="Soluble ligand binding" evidence="16">
    <location>
        <begin position="217"/>
        <end position="262"/>
    </location>
</feature>
<evidence type="ECO:0000256" key="11">
    <source>
        <dbReference type="ARBA" id="ARBA00023136"/>
    </source>
</evidence>
<dbReference type="AlphaFoldDB" id="A0A537IRJ8"/>